<keyword evidence="14" id="KW-1185">Reference proteome</keyword>
<dbReference type="GO" id="GO:0043215">
    <property type="term" value="P:daunorubicin transport"/>
    <property type="evidence" value="ECO:0007669"/>
    <property type="project" value="InterPro"/>
</dbReference>
<evidence type="ECO:0000256" key="10">
    <source>
        <dbReference type="ARBA" id="ARBA00049985"/>
    </source>
</evidence>
<keyword evidence="3" id="KW-0813">Transport</keyword>
<dbReference type="SMART" id="SM00382">
    <property type="entry name" value="AAA"/>
    <property type="match status" value="1"/>
</dbReference>
<dbReference type="GO" id="GO:1900753">
    <property type="term" value="P:doxorubicin transport"/>
    <property type="evidence" value="ECO:0007669"/>
    <property type="project" value="InterPro"/>
</dbReference>
<evidence type="ECO:0000256" key="6">
    <source>
        <dbReference type="ARBA" id="ARBA00022840"/>
    </source>
</evidence>
<dbReference type="InterPro" id="IPR027417">
    <property type="entry name" value="P-loop_NTPase"/>
</dbReference>
<keyword evidence="7" id="KW-1278">Translocase</keyword>
<evidence type="ECO:0000256" key="4">
    <source>
        <dbReference type="ARBA" id="ARBA00022475"/>
    </source>
</evidence>
<dbReference type="GO" id="GO:0008559">
    <property type="term" value="F:ABC-type xenobiotic transporter activity"/>
    <property type="evidence" value="ECO:0007669"/>
    <property type="project" value="UniProtKB-EC"/>
</dbReference>
<evidence type="ECO:0000256" key="3">
    <source>
        <dbReference type="ARBA" id="ARBA00022448"/>
    </source>
</evidence>
<proteinExistence type="inferred from homology"/>
<dbReference type="GO" id="GO:0005886">
    <property type="term" value="C:plasma membrane"/>
    <property type="evidence" value="ECO:0007669"/>
    <property type="project" value="UniProtKB-SubCell"/>
</dbReference>
<dbReference type="FunFam" id="3.40.50.300:FF:000589">
    <property type="entry name" value="ABC transporter, ATP-binding subunit"/>
    <property type="match status" value="1"/>
</dbReference>
<feature type="region of interest" description="Disordered" evidence="11">
    <location>
        <begin position="316"/>
        <end position="336"/>
    </location>
</feature>
<dbReference type="PANTHER" id="PTHR42711">
    <property type="entry name" value="ABC TRANSPORTER ATP-BINDING PROTEIN"/>
    <property type="match status" value="1"/>
</dbReference>
<evidence type="ECO:0000256" key="8">
    <source>
        <dbReference type="ARBA" id="ARBA00023136"/>
    </source>
</evidence>
<dbReference type="InterPro" id="IPR005894">
    <property type="entry name" value="DrrA"/>
</dbReference>
<dbReference type="SUPFAM" id="SSF52540">
    <property type="entry name" value="P-loop containing nucleoside triphosphate hydrolases"/>
    <property type="match status" value="1"/>
</dbReference>
<comment type="similarity">
    <text evidence="10">Belongs to the ABC transporter superfamily. Drug exporter-1 (DrugE1) (TC 3.A.1.105) family.</text>
</comment>
<protein>
    <recommendedName>
        <fullName evidence="2">ABC-type xenobiotic transporter</fullName>
        <ecNumber evidence="2">7.6.2.2</ecNumber>
    </recommendedName>
</protein>
<dbReference type="NCBIfam" id="TIGR01188">
    <property type="entry name" value="drrA"/>
    <property type="match status" value="1"/>
</dbReference>
<dbReference type="PANTHER" id="PTHR42711:SF19">
    <property type="entry name" value="DOXORUBICIN RESISTANCE ATP-BINDING PROTEIN DRRA"/>
    <property type="match status" value="1"/>
</dbReference>
<evidence type="ECO:0000256" key="11">
    <source>
        <dbReference type="SAM" id="MobiDB-lite"/>
    </source>
</evidence>
<dbReference type="Proteomes" id="UP000477722">
    <property type="component" value="Unassembled WGS sequence"/>
</dbReference>
<keyword evidence="4" id="KW-1003">Cell membrane</keyword>
<dbReference type="InterPro" id="IPR050763">
    <property type="entry name" value="ABC_transporter_ATP-binding"/>
</dbReference>
<dbReference type="GO" id="GO:0016887">
    <property type="term" value="F:ATP hydrolysis activity"/>
    <property type="evidence" value="ECO:0007669"/>
    <property type="project" value="InterPro"/>
</dbReference>
<dbReference type="GO" id="GO:0046677">
    <property type="term" value="P:response to antibiotic"/>
    <property type="evidence" value="ECO:0007669"/>
    <property type="project" value="UniProtKB-KW"/>
</dbReference>
<reference evidence="13 14" key="1">
    <citation type="submission" date="2020-02" db="EMBL/GenBank/DDBJ databases">
        <title>Whole-genome analyses of novel actinobacteria.</title>
        <authorList>
            <person name="Sahin N."/>
            <person name="Tatar D."/>
        </authorList>
    </citation>
    <scope>NUCLEOTIDE SEQUENCE [LARGE SCALE GENOMIC DNA]</scope>
    <source>
        <strain evidence="13 14">SB3404</strain>
    </source>
</reference>
<evidence type="ECO:0000256" key="5">
    <source>
        <dbReference type="ARBA" id="ARBA00022741"/>
    </source>
</evidence>
<dbReference type="EC" id="7.6.2.2" evidence="2"/>
<evidence type="ECO:0000259" key="12">
    <source>
        <dbReference type="PROSITE" id="PS50893"/>
    </source>
</evidence>
<dbReference type="PROSITE" id="PS00211">
    <property type="entry name" value="ABC_TRANSPORTER_1"/>
    <property type="match status" value="1"/>
</dbReference>
<evidence type="ECO:0000256" key="7">
    <source>
        <dbReference type="ARBA" id="ARBA00022967"/>
    </source>
</evidence>
<feature type="domain" description="ABC transporter" evidence="12">
    <location>
        <begin position="11"/>
        <end position="241"/>
    </location>
</feature>
<dbReference type="PROSITE" id="PS50893">
    <property type="entry name" value="ABC_TRANSPORTER_2"/>
    <property type="match status" value="1"/>
</dbReference>
<accession>A0A6G4WQX7</accession>
<evidence type="ECO:0000256" key="2">
    <source>
        <dbReference type="ARBA" id="ARBA00012191"/>
    </source>
</evidence>
<dbReference type="EMBL" id="JAAKZZ010000024">
    <property type="protein sequence ID" value="NGO67605.1"/>
    <property type="molecule type" value="Genomic_DNA"/>
</dbReference>
<dbReference type="InterPro" id="IPR017871">
    <property type="entry name" value="ABC_transporter-like_CS"/>
</dbReference>
<dbReference type="RefSeq" id="WP_165297259.1">
    <property type="nucleotide sequence ID" value="NZ_JAAKZZ010000024.1"/>
</dbReference>
<dbReference type="InterPro" id="IPR003439">
    <property type="entry name" value="ABC_transporter-like_ATP-bd"/>
</dbReference>
<dbReference type="Pfam" id="PF00005">
    <property type="entry name" value="ABC_tran"/>
    <property type="match status" value="1"/>
</dbReference>
<evidence type="ECO:0000313" key="13">
    <source>
        <dbReference type="EMBL" id="NGO67605.1"/>
    </source>
</evidence>
<keyword evidence="8" id="KW-0472">Membrane</keyword>
<keyword evidence="9" id="KW-0046">Antibiotic resistance</keyword>
<organism evidence="13 14">
    <name type="scientific">Streptomyces boncukensis</name>
    <dbReference type="NCBI Taxonomy" id="2711219"/>
    <lineage>
        <taxon>Bacteria</taxon>
        <taxon>Bacillati</taxon>
        <taxon>Actinomycetota</taxon>
        <taxon>Actinomycetes</taxon>
        <taxon>Kitasatosporales</taxon>
        <taxon>Streptomycetaceae</taxon>
        <taxon>Streptomyces</taxon>
    </lineage>
</organism>
<evidence type="ECO:0000256" key="1">
    <source>
        <dbReference type="ARBA" id="ARBA00004413"/>
    </source>
</evidence>
<comment type="caution">
    <text evidence="13">The sequence shown here is derived from an EMBL/GenBank/DDBJ whole genome shotgun (WGS) entry which is preliminary data.</text>
</comment>
<dbReference type="AlphaFoldDB" id="A0A6G4WQX7"/>
<dbReference type="Gene3D" id="3.40.50.300">
    <property type="entry name" value="P-loop containing nucleotide triphosphate hydrolases"/>
    <property type="match status" value="1"/>
</dbReference>
<name>A0A6G4WQX7_9ACTN</name>
<evidence type="ECO:0000313" key="14">
    <source>
        <dbReference type="Proteomes" id="UP000477722"/>
    </source>
</evidence>
<keyword evidence="6 13" id="KW-0067">ATP-binding</keyword>
<comment type="subcellular location">
    <subcellularLocation>
        <location evidence="1">Cell membrane</location>
        <topology evidence="1">Peripheral membrane protein</topology>
        <orientation evidence="1">Cytoplasmic side</orientation>
    </subcellularLocation>
</comment>
<gene>
    <name evidence="13" type="ORF">G5C65_04375</name>
</gene>
<dbReference type="InterPro" id="IPR003593">
    <property type="entry name" value="AAA+_ATPase"/>
</dbReference>
<keyword evidence="5" id="KW-0547">Nucleotide-binding</keyword>
<evidence type="ECO:0000256" key="9">
    <source>
        <dbReference type="ARBA" id="ARBA00023251"/>
    </source>
</evidence>
<dbReference type="GO" id="GO:0005524">
    <property type="term" value="F:ATP binding"/>
    <property type="evidence" value="ECO:0007669"/>
    <property type="project" value="UniProtKB-KW"/>
</dbReference>
<sequence>MSVSNGGGSAVSVRGLKKRFGDFEALKGVEFDVPAGTVVGVLGPNGAGKTTTVRVLATLLEPDGGEAVVGGHDVRKDPAAVRRAIGLTGQYAALDEFQSGRDNLVMIGRLSGLGRRAARERSEELLEGFDLAEAAGRPVKGYSGGMRRRLDLAASLVARPRVLFLDEPTTGLDPRSRNVMWDVIRDLVADGTTLLLTTQYLEEADQLADQIVVIDRGVVIAKGTPRELKSVLSGAQLEVAVSAGDDLATAALVLGDFATGPATIDSETRHVRVPVTTRSRLATEVVGALTAAGIDLDDCSIRRPSLDDVFLALTGHTTPQGADPADEADGVPAPVG</sequence>